<evidence type="ECO:0000313" key="4">
    <source>
        <dbReference type="Proteomes" id="UP000646365"/>
    </source>
</evidence>
<accession>A0A8J3E671</accession>
<gene>
    <name evidence="3" type="ORF">GCM10011611_51440</name>
</gene>
<protein>
    <recommendedName>
        <fullName evidence="2">YCII-related domain-containing protein</fullName>
    </recommendedName>
</protein>
<dbReference type="PANTHER" id="PTHR37828:SF1">
    <property type="entry name" value="YCII-RELATED DOMAIN-CONTAINING PROTEIN"/>
    <property type="match status" value="1"/>
</dbReference>
<reference evidence="3" key="1">
    <citation type="journal article" date="2014" name="Int. J. Syst. Evol. Microbiol.">
        <title>Complete genome sequence of Corynebacterium casei LMG S-19264T (=DSM 44701T), isolated from a smear-ripened cheese.</title>
        <authorList>
            <consortium name="US DOE Joint Genome Institute (JGI-PGF)"/>
            <person name="Walter F."/>
            <person name="Albersmeier A."/>
            <person name="Kalinowski J."/>
            <person name="Ruckert C."/>
        </authorList>
    </citation>
    <scope>NUCLEOTIDE SEQUENCE</scope>
    <source>
        <strain evidence="3">CGMCC 1.15725</strain>
    </source>
</reference>
<dbReference type="EMBL" id="BMJQ01000015">
    <property type="protein sequence ID" value="GGF38806.1"/>
    <property type="molecule type" value="Genomic_DNA"/>
</dbReference>
<dbReference type="InterPro" id="IPR005545">
    <property type="entry name" value="YCII"/>
</dbReference>
<evidence type="ECO:0000256" key="1">
    <source>
        <dbReference type="ARBA" id="ARBA00007689"/>
    </source>
</evidence>
<dbReference type="RefSeq" id="WP_189051017.1">
    <property type="nucleotide sequence ID" value="NZ_BMJQ01000015.1"/>
</dbReference>
<dbReference type="InterPro" id="IPR011008">
    <property type="entry name" value="Dimeric_a/b-barrel"/>
</dbReference>
<sequence length="95" mass="10228">MFAVILSYVRPLEEVDQALAAHRAFLADFYAAGFGIASGRQVGRTGGVIIATAPSRAALEAELEKDPFKVKGLAQYDIYEFTPTMTHPALKGVVN</sequence>
<evidence type="ECO:0000259" key="2">
    <source>
        <dbReference type="Pfam" id="PF03795"/>
    </source>
</evidence>
<dbReference type="Pfam" id="PF03795">
    <property type="entry name" value="YCII"/>
    <property type="match status" value="1"/>
</dbReference>
<dbReference type="SUPFAM" id="SSF54909">
    <property type="entry name" value="Dimeric alpha+beta barrel"/>
    <property type="match status" value="1"/>
</dbReference>
<feature type="domain" description="YCII-related" evidence="2">
    <location>
        <begin position="1"/>
        <end position="82"/>
    </location>
</feature>
<name>A0A8J3E671_9PROT</name>
<proteinExistence type="inferred from homology"/>
<dbReference type="Proteomes" id="UP000646365">
    <property type="component" value="Unassembled WGS sequence"/>
</dbReference>
<comment type="caution">
    <text evidence="3">The sequence shown here is derived from an EMBL/GenBank/DDBJ whole genome shotgun (WGS) entry which is preliminary data.</text>
</comment>
<dbReference type="AlphaFoldDB" id="A0A8J3E671"/>
<dbReference type="Gene3D" id="3.30.70.1060">
    <property type="entry name" value="Dimeric alpha+beta barrel"/>
    <property type="match status" value="1"/>
</dbReference>
<keyword evidence="4" id="KW-1185">Reference proteome</keyword>
<dbReference type="PANTHER" id="PTHR37828">
    <property type="entry name" value="GSR2449 PROTEIN"/>
    <property type="match status" value="1"/>
</dbReference>
<comment type="similarity">
    <text evidence="1">Belongs to the YciI family.</text>
</comment>
<reference evidence="3" key="2">
    <citation type="submission" date="2020-09" db="EMBL/GenBank/DDBJ databases">
        <authorList>
            <person name="Sun Q."/>
            <person name="Zhou Y."/>
        </authorList>
    </citation>
    <scope>NUCLEOTIDE SEQUENCE</scope>
    <source>
        <strain evidence="3">CGMCC 1.15725</strain>
    </source>
</reference>
<organism evidence="3 4">
    <name type="scientific">Aliidongia dinghuensis</name>
    <dbReference type="NCBI Taxonomy" id="1867774"/>
    <lineage>
        <taxon>Bacteria</taxon>
        <taxon>Pseudomonadati</taxon>
        <taxon>Pseudomonadota</taxon>
        <taxon>Alphaproteobacteria</taxon>
        <taxon>Rhodospirillales</taxon>
        <taxon>Dongiaceae</taxon>
        <taxon>Aliidongia</taxon>
    </lineage>
</organism>
<evidence type="ECO:0000313" key="3">
    <source>
        <dbReference type="EMBL" id="GGF38806.1"/>
    </source>
</evidence>